<dbReference type="SUPFAM" id="SSF161111">
    <property type="entry name" value="Cation efflux protein transmembrane domain-like"/>
    <property type="match status" value="1"/>
</dbReference>
<keyword evidence="3 6" id="KW-0812">Transmembrane</keyword>
<dbReference type="GO" id="GO:0015341">
    <property type="term" value="F:zinc efflux antiporter activity"/>
    <property type="evidence" value="ECO:0007669"/>
    <property type="project" value="TreeGrafter"/>
</dbReference>
<dbReference type="InterPro" id="IPR058533">
    <property type="entry name" value="Cation_efflux_TM"/>
</dbReference>
<dbReference type="InterPro" id="IPR050291">
    <property type="entry name" value="CDF_Transporter"/>
</dbReference>
<evidence type="ECO:0000256" key="5">
    <source>
        <dbReference type="ARBA" id="ARBA00023136"/>
    </source>
</evidence>
<feature type="domain" description="Cation efflux protein transmembrane" evidence="7">
    <location>
        <begin position="13"/>
        <end position="211"/>
    </location>
</feature>
<proteinExistence type="predicted"/>
<feature type="transmembrane region" description="Helical" evidence="6">
    <location>
        <begin position="113"/>
        <end position="133"/>
    </location>
</feature>
<dbReference type="AlphaFoldDB" id="A0A7G8Q8S4"/>
<dbReference type="KEGG" id="dtl:H8F01_08790"/>
<dbReference type="PANTHER" id="PTHR43840:SF15">
    <property type="entry name" value="MITOCHONDRIAL METAL TRANSPORTER 1-RELATED"/>
    <property type="match status" value="1"/>
</dbReference>
<evidence type="ECO:0000313" key="9">
    <source>
        <dbReference type="Proteomes" id="UP000515873"/>
    </source>
</evidence>
<feature type="transmembrane region" description="Helical" evidence="6">
    <location>
        <begin position="12"/>
        <end position="32"/>
    </location>
</feature>
<keyword evidence="4 6" id="KW-1133">Transmembrane helix</keyword>
<feature type="transmembrane region" description="Helical" evidence="6">
    <location>
        <begin position="153"/>
        <end position="173"/>
    </location>
</feature>
<accession>A0A7G8Q8S4</accession>
<evidence type="ECO:0000256" key="3">
    <source>
        <dbReference type="ARBA" id="ARBA00022692"/>
    </source>
</evidence>
<reference evidence="8 9" key="1">
    <citation type="submission" date="2020-08" db="EMBL/GenBank/DDBJ databases">
        <title>Dyella sp. G9 isolated from forest soil.</title>
        <authorList>
            <person name="Fu J."/>
            <person name="Qiu L."/>
        </authorList>
    </citation>
    <scope>NUCLEOTIDE SEQUENCE [LARGE SCALE GENOMIC DNA]</scope>
    <source>
        <strain evidence="8 9">G9</strain>
    </source>
</reference>
<dbReference type="GO" id="GO:0015086">
    <property type="term" value="F:cadmium ion transmembrane transporter activity"/>
    <property type="evidence" value="ECO:0007669"/>
    <property type="project" value="TreeGrafter"/>
</dbReference>
<evidence type="ECO:0000256" key="2">
    <source>
        <dbReference type="ARBA" id="ARBA00022448"/>
    </source>
</evidence>
<sequence length="302" mass="32949">MPMDTSNEQRQLRLSIGITFLVGVACVTVGLVMRSQAIAFDGFYSLVDVVLTAGALAVSHLVSSEGSRRFQFGYWHLEPLVLLFNATVLTIICSYGGYSALHGLMTGGHELAFGFGAAWAAIMGVASLGMALYMRRQSAALGSVLLQLDAKGWFIGGAISLAVLAGFVLGSIIEGGPLDHWTRYIDSTVLLVLTVALLPLPLGSLWQALREVLQLAPDALDQRVRDVMTAMVQERGYLSYASYVAKMGRMRFIDIHILVDSTRPLGDMADIDDVRSEIARRIGGDIRAEWLTIMFTGKREWM</sequence>
<keyword evidence="9" id="KW-1185">Reference proteome</keyword>
<feature type="transmembrane region" description="Helical" evidence="6">
    <location>
        <begin position="185"/>
        <end position="206"/>
    </location>
</feature>
<dbReference type="PANTHER" id="PTHR43840">
    <property type="entry name" value="MITOCHONDRIAL METAL TRANSPORTER 1-RELATED"/>
    <property type="match status" value="1"/>
</dbReference>
<protein>
    <submittedName>
        <fullName evidence="8">Cation transporter</fullName>
    </submittedName>
</protein>
<dbReference type="EMBL" id="CP060412">
    <property type="protein sequence ID" value="QNK03182.1"/>
    <property type="molecule type" value="Genomic_DNA"/>
</dbReference>
<comment type="subcellular location">
    <subcellularLocation>
        <location evidence="1">Membrane</location>
        <topology evidence="1">Multi-pass membrane protein</topology>
    </subcellularLocation>
</comment>
<feature type="transmembrane region" description="Helical" evidence="6">
    <location>
        <begin position="80"/>
        <end position="101"/>
    </location>
</feature>
<dbReference type="GO" id="GO:0006882">
    <property type="term" value="P:intracellular zinc ion homeostasis"/>
    <property type="evidence" value="ECO:0007669"/>
    <property type="project" value="TreeGrafter"/>
</dbReference>
<evidence type="ECO:0000313" key="8">
    <source>
        <dbReference type="EMBL" id="QNK03182.1"/>
    </source>
</evidence>
<feature type="transmembrane region" description="Helical" evidence="6">
    <location>
        <begin position="38"/>
        <end position="59"/>
    </location>
</feature>
<dbReference type="InterPro" id="IPR027469">
    <property type="entry name" value="Cation_efflux_TMD_sf"/>
</dbReference>
<evidence type="ECO:0000256" key="4">
    <source>
        <dbReference type="ARBA" id="ARBA00022989"/>
    </source>
</evidence>
<keyword evidence="2" id="KW-0813">Transport</keyword>
<dbReference type="Proteomes" id="UP000515873">
    <property type="component" value="Chromosome"/>
</dbReference>
<name>A0A7G8Q8S4_9GAMM</name>
<dbReference type="GO" id="GO:0015093">
    <property type="term" value="F:ferrous iron transmembrane transporter activity"/>
    <property type="evidence" value="ECO:0007669"/>
    <property type="project" value="TreeGrafter"/>
</dbReference>
<evidence type="ECO:0000259" key="7">
    <source>
        <dbReference type="Pfam" id="PF01545"/>
    </source>
</evidence>
<dbReference type="GO" id="GO:0005886">
    <property type="term" value="C:plasma membrane"/>
    <property type="evidence" value="ECO:0007669"/>
    <property type="project" value="TreeGrafter"/>
</dbReference>
<evidence type="ECO:0000256" key="6">
    <source>
        <dbReference type="SAM" id="Phobius"/>
    </source>
</evidence>
<dbReference type="Pfam" id="PF01545">
    <property type="entry name" value="Cation_efflux"/>
    <property type="match status" value="1"/>
</dbReference>
<organism evidence="8 9">
    <name type="scientific">Dyella telluris</name>
    <dbReference type="NCBI Taxonomy" id="2763498"/>
    <lineage>
        <taxon>Bacteria</taxon>
        <taxon>Pseudomonadati</taxon>
        <taxon>Pseudomonadota</taxon>
        <taxon>Gammaproteobacteria</taxon>
        <taxon>Lysobacterales</taxon>
        <taxon>Rhodanobacteraceae</taxon>
        <taxon>Dyella</taxon>
    </lineage>
</organism>
<gene>
    <name evidence="8" type="ORF">H8F01_08790</name>
</gene>
<dbReference type="Gene3D" id="1.20.1510.10">
    <property type="entry name" value="Cation efflux protein transmembrane domain"/>
    <property type="match status" value="1"/>
</dbReference>
<keyword evidence="5 6" id="KW-0472">Membrane</keyword>
<evidence type="ECO:0000256" key="1">
    <source>
        <dbReference type="ARBA" id="ARBA00004141"/>
    </source>
</evidence>